<dbReference type="PROSITE" id="PS50011">
    <property type="entry name" value="PROTEIN_KINASE_DOM"/>
    <property type="match status" value="1"/>
</dbReference>
<dbReference type="EMBL" id="BNJQ01000031">
    <property type="protein sequence ID" value="GHP10830.1"/>
    <property type="molecule type" value="Genomic_DNA"/>
</dbReference>
<dbReference type="Gene3D" id="1.10.510.10">
    <property type="entry name" value="Transferase(Phosphotransferase) domain 1"/>
    <property type="match status" value="1"/>
</dbReference>
<dbReference type="InterPro" id="IPR000719">
    <property type="entry name" value="Prot_kinase_dom"/>
</dbReference>
<evidence type="ECO:0000256" key="1">
    <source>
        <dbReference type="ARBA" id="ARBA00022679"/>
    </source>
</evidence>
<protein>
    <submittedName>
        <fullName evidence="8">tRNA 2'-phosphotransferase 1</fullName>
    </submittedName>
</protein>
<dbReference type="Proteomes" id="UP000660262">
    <property type="component" value="Unassembled WGS sequence"/>
</dbReference>
<evidence type="ECO:0000259" key="7">
    <source>
        <dbReference type="PROSITE" id="PS50011"/>
    </source>
</evidence>
<dbReference type="GO" id="GO:0004674">
    <property type="term" value="F:protein serine/threonine kinase activity"/>
    <property type="evidence" value="ECO:0007669"/>
    <property type="project" value="UniProtKB-KW"/>
</dbReference>
<dbReference type="AlphaFoldDB" id="A0A830HYD9"/>
<accession>A0A830HYD9</accession>
<comment type="similarity">
    <text evidence="6">Belongs to the protein kinase superfamily.</text>
</comment>
<keyword evidence="6" id="KW-0723">Serine/threonine-protein kinase</keyword>
<dbReference type="FunFam" id="3.30.200.20:FF:000180">
    <property type="entry name" value="serine/threonine-protein kinase STY46-like"/>
    <property type="match status" value="1"/>
</dbReference>
<feature type="binding site" evidence="5">
    <location>
        <position position="56"/>
    </location>
    <ligand>
        <name>ATP</name>
        <dbReference type="ChEBI" id="CHEBI:30616"/>
    </ligand>
</feature>
<reference evidence="8" key="1">
    <citation type="submission" date="2020-10" db="EMBL/GenBank/DDBJ databases">
        <title>Unveiling of a novel bifunctional photoreceptor, Dualchrome1, isolated from a cosmopolitan green alga.</title>
        <authorList>
            <person name="Suzuki S."/>
            <person name="Kawachi M."/>
        </authorList>
    </citation>
    <scope>NUCLEOTIDE SEQUENCE</scope>
    <source>
        <strain evidence="8">NIES 2893</strain>
    </source>
</reference>
<dbReference type="Pfam" id="PF00069">
    <property type="entry name" value="Pkinase"/>
    <property type="match status" value="1"/>
</dbReference>
<dbReference type="PROSITE" id="PS00108">
    <property type="entry name" value="PROTEIN_KINASE_ST"/>
    <property type="match status" value="1"/>
</dbReference>
<dbReference type="OrthoDB" id="339325at2759"/>
<evidence type="ECO:0000256" key="5">
    <source>
        <dbReference type="PROSITE-ProRule" id="PRU10141"/>
    </source>
</evidence>
<keyword evidence="3" id="KW-0418">Kinase</keyword>
<dbReference type="CDD" id="cd13999">
    <property type="entry name" value="STKc_MAP3K-like"/>
    <property type="match status" value="1"/>
</dbReference>
<comment type="caution">
    <text evidence="8">The sequence shown here is derived from an EMBL/GenBank/DDBJ whole genome shotgun (WGS) entry which is preliminary data.</text>
</comment>
<dbReference type="Gene3D" id="3.30.200.20">
    <property type="entry name" value="Phosphorylase Kinase, domain 1"/>
    <property type="match status" value="1"/>
</dbReference>
<dbReference type="SMART" id="SM00220">
    <property type="entry name" value="S_TKc"/>
    <property type="match status" value="1"/>
</dbReference>
<dbReference type="InterPro" id="IPR051681">
    <property type="entry name" value="Ser/Thr_Kinases-Pseudokinases"/>
</dbReference>
<keyword evidence="9" id="KW-1185">Reference proteome</keyword>
<dbReference type="PANTHER" id="PTHR44329:SF289">
    <property type="entry name" value="SERINE_THREONINE-PROTEIN KINASE VIK"/>
    <property type="match status" value="1"/>
</dbReference>
<dbReference type="InterPro" id="IPR011009">
    <property type="entry name" value="Kinase-like_dom_sf"/>
</dbReference>
<gene>
    <name evidence="8" type="ORF">PPROV_000956100</name>
</gene>
<keyword evidence="1 8" id="KW-0808">Transferase</keyword>
<sequence length="282" mass="31336">MSHAALQLNRSESFKLGHSEIELEPAELDVREQVGGGGFSLVYRALFHGAPVAVKKWFDPDHTAELLADFQEEVEVLRRVRHPNIVQVIGACTKPPNLHIVFEYIPNTLHSVLHESSMEMDRKRIVAIMMDAVRAFRYLHTRKPPIVHRDIKPSNFLVTRAWNIKLCDFGLASRNKAPTAGTPAYMAPELHAGDANYGPAVDIYALGVLLCEVACRQVPFDGLSALDIRNAVLNDGERPKVTLSCPRAFKTIFESCWSKDASARPSAEALFDLLKDVPTTAV</sequence>
<proteinExistence type="inferred from homology"/>
<keyword evidence="2 5" id="KW-0547">Nucleotide-binding</keyword>
<dbReference type="PIRSF" id="PIRSF000654">
    <property type="entry name" value="Integrin-linked_kinase"/>
    <property type="match status" value="1"/>
</dbReference>
<keyword evidence="4 5" id="KW-0067">ATP-binding</keyword>
<feature type="domain" description="Protein kinase" evidence="7">
    <location>
        <begin position="28"/>
        <end position="280"/>
    </location>
</feature>
<name>A0A830HYD9_9CHLO</name>
<evidence type="ECO:0000256" key="6">
    <source>
        <dbReference type="RuleBase" id="RU000304"/>
    </source>
</evidence>
<dbReference type="SUPFAM" id="SSF56112">
    <property type="entry name" value="Protein kinase-like (PK-like)"/>
    <property type="match status" value="1"/>
</dbReference>
<evidence type="ECO:0000256" key="3">
    <source>
        <dbReference type="ARBA" id="ARBA00022777"/>
    </source>
</evidence>
<evidence type="ECO:0000256" key="4">
    <source>
        <dbReference type="ARBA" id="ARBA00022840"/>
    </source>
</evidence>
<evidence type="ECO:0000313" key="9">
    <source>
        <dbReference type="Proteomes" id="UP000660262"/>
    </source>
</evidence>
<evidence type="ECO:0000256" key="2">
    <source>
        <dbReference type="ARBA" id="ARBA00022741"/>
    </source>
</evidence>
<organism evidence="8 9">
    <name type="scientific">Pycnococcus provasolii</name>
    <dbReference type="NCBI Taxonomy" id="41880"/>
    <lineage>
        <taxon>Eukaryota</taxon>
        <taxon>Viridiplantae</taxon>
        <taxon>Chlorophyta</taxon>
        <taxon>Pseudoscourfieldiophyceae</taxon>
        <taxon>Pseudoscourfieldiales</taxon>
        <taxon>Pycnococcaceae</taxon>
        <taxon>Pycnococcus</taxon>
    </lineage>
</organism>
<dbReference type="InterPro" id="IPR008271">
    <property type="entry name" value="Ser/Thr_kinase_AS"/>
</dbReference>
<evidence type="ECO:0000313" key="8">
    <source>
        <dbReference type="EMBL" id="GHP10830.1"/>
    </source>
</evidence>
<dbReference type="GO" id="GO:0005524">
    <property type="term" value="F:ATP binding"/>
    <property type="evidence" value="ECO:0007669"/>
    <property type="project" value="UniProtKB-UniRule"/>
</dbReference>
<dbReference type="PROSITE" id="PS00107">
    <property type="entry name" value="PROTEIN_KINASE_ATP"/>
    <property type="match status" value="1"/>
</dbReference>
<dbReference type="InterPro" id="IPR017441">
    <property type="entry name" value="Protein_kinase_ATP_BS"/>
</dbReference>
<dbReference type="PANTHER" id="PTHR44329">
    <property type="entry name" value="SERINE/THREONINE-PROTEIN KINASE TNNI3K-RELATED"/>
    <property type="match status" value="1"/>
</dbReference>